<keyword evidence="5" id="KW-0408">Iron</keyword>
<proteinExistence type="predicted"/>
<evidence type="ECO:0000256" key="7">
    <source>
        <dbReference type="ARBA" id="ARBA00048117"/>
    </source>
</evidence>
<organism evidence="9 10">
    <name type="scientific">Youxingia wuxianensis</name>
    <dbReference type="NCBI Taxonomy" id="2763678"/>
    <lineage>
        <taxon>Bacteria</taxon>
        <taxon>Bacillati</taxon>
        <taxon>Bacillota</taxon>
        <taxon>Clostridia</taxon>
        <taxon>Eubacteriales</taxon>
        <taxon>Oscillospiraceae</taxon>
        <taxon>Youxingia</taxon>
    </lineage>
</organism>
<accession>A0A926IFV1</accession>
<keyword evidence="3" id="KW-0819">tRNA processing</keyword>
<protein>
    <recommendedName>
        <fullName evidence="1">N(6)-L-threonylcarbamoyladenine synthase</fullName>
        <ecNumber evidence="1">2.3.1.234</ecNumber>
    </recommendedName>
</protein>
<dbReference type="PRINTS" id="PR00789">
    <property type="entry name" value="OSIALOPTASE"/>
</dbReference>
<evidence type="ECO:0000256" key="5">
    <source>
        <dbReference type="ARBA" id="ARBA00023004"/>
    </source>
</evidence>
<evidence type="ECO:0000313" key="9">
    <source>
        <dbReference type="EMBL" id="MBC8584204.1"/>
    </source>
</evidence>
<dbReference type="AlphaFoldDB" id="A0A926IFV1"/>
<dbReference type="RefSeq" id="WP_262394055.1">
    <property type="nucleotide sequence ID" value="NZ_JACRTD010000001.1"/>
</dbReference>
<evidence type="ECO:0000313" key="10">
    <source>
        <dbReference type="Proteomes" id="UP000623678"/>
    </source>
</evidence>
<comment type="caution">
    <text evidence="9">The sequence shown here is derived from an EMBL/GenBank/DDBJ whole genome shotgun (WGS) entry which is preliminary data.</text>
</comment>
<dbReference type="GO" id="GO:0046872">
    <property type="term" value="F:metal ion binding"/>
    <property type="evidence" value="ECO:0007669"/>
    <property type="project" value="UniProtKB-KW"/>
</dbReference>
<name>A0A926IFV1_9FIRM</name>
<evidence type="ECO:0000259" key="8">
    <source>
        <dbReference type="Pfam" id="PF00814"/>
    </source>
</evidence>
<dbReference type="SUPFAM" id="SSF53067">
    <property type="entry name" value="Actin-like ATPase domain"/>
    <property type="match status" value="1"/>
</dbReference>
<dbReference type="EMBL" id="JACRTD010000001">
    <property type="protein sequence ID" value="MBC8584204.1"/>
    <property type="molecule type" value="Genomic_DNA"/>
</dbReference>
<sequence length="315" mass="34474">MARFLGIDTSNYTTSTAIYDTRTHCVFQQKQLLQVKESSLGLRQSDAVFSHVKQLGDLLCELLERQGSQLDGVGVSIRPRDVQGSYMPCFLVGELVARSVAAAKEIPVYFFSHQAGHIMAALYSAQRLDLINETFVAFHLSGGTTECLLVTPNKEGVFSVQLLAKSMDLKAGQVVDRTGKLLGLPFPAGKELETLALKSEKIYKIHPTFKGKDCCLSGLENQCQKLLAQGEAKEEIAAYCIQYLLAVVERMTKNIKEELGDLPIVYSGGVMSNSMIRQKITEKYGGYFAQPQFSSDNAAGVAVLASVQRKGGTEE</sequence>
<dbReference type="InterPro" id="IPR043129">
    <property type="entry name" value="ATPase_NBD"/>
</dbReference>
<dbReference type="Proteomes" id="UP000623678">
    <property type="component" value="Unassembled WGS sequence"/>
</dbReference>
<feature type="domain" description="Gcp-like" evidence="8">
    <location>
        <begin position="49"/>
        <end position="302"/>
    </location>
</feature>
<dbReference type="InterPro" id="IPR000905">
    <property type="entry name" value="Gcp-like_dom"/>
</dbReference>
<dbReference type="InterPro" id="IPR017861">
    <property type="entry name" value="KAE1/TsaD"/>
</dbReference>
<evidence type="ECO:0000256" key="6">
    <source>
        <dbReference type="ARBA" id="ARBA00023315"/>
    </source>
</evidence>
<evidence type="ECO:0000256" key="2">
    <source>
        <dbReference type="ARBA" id="ARBA00022679"/>
    </source>
</evidence>
<dbReference type="Gene3D" id="3.30.420.40">
    <property type="match status" value="2"/>
</dbReference>
<evidence type="ECO:0000256" key="3">
    <source>
        <dbReference type="ARBA" id="ARBA00022694"/>
    </source>
</evidence>
<reference evidence="9" key="1">
    <citation type="submission" date="2020-08" db="EMBL/GenBank/DDBJ databases">
        <title>Genome public.</title>
        <authorList>
            <person name="Liu C."/>
            <person name="Sun Q."/>
        </authorList>
    </citation>
    <scope>NUCLEOTIDE SEQUENCE</scope>
    <source>
        <strain evidence="9">NSJ-64</strain>
    </source>
</reference>
<keyword evidence="10" id="KW-1185">Reference proteome</keyword>
<dbReference type="PANTHER" id="PTHR11735">
    <property type="entry name" value="TRNA N6-ADENOSINE THREONYLCARBAMOYLTRANSFERASE"/>
    <property type="match status" value="1"/>
</dbReference>
<keyword evidence="6" id="KW-0012">Acyltransferase</keyword>
<dbReference type="GO" id="GO:0061711">
    <property type="term" value="F:tRNA N(6)-L-threonylcarbamoyladenine synthase activity"/>
    <property type="evidence" value="ECO:0007669"/>
    <property type="project" value="UniProtKB-EC"/>
</dbReference>
<keyword evidence="4" id="KW-0479">Metal-binding</keyword>
<keyword evidence="2" id="KW-0808">Transferase</keyword>
<gene>
    <name evidence="9" type="ORF">H8705_01215</name>
</gene>
<dbReference type="Pfam" id="PF00814">
    <property type="entry name" value="TsaD"/>
    <property type="match status" value="1"/>
</dbReference>
<evidence type="ECO:0000256" key="4">
    <source>
        <dbReference type="ARBA" id="ARBA00022723"/>
    </source>
</evidence>
<dbReference type="PANTHER" id="PTHR11735:SF6">
    <property type="entry name" value="TRNA N6-ADENOSINE THREONYLCARBAMOYLTRANSFERASE, MITOCHONDRIAL"/>
    <property type="match status" value="1"/>
</dbReference>
<dbReference type="EC" id="2.3.1.234" evidence="1"/>
<evidence type="ECO:0000256" key="1">
    <source>
        <dbReference type="ARBA" id="ARBA00012156"/>
    </source>
</evidence>
<comment type="catalytic activity">
    <reaction evidence="7">
        <text>L-threonylcarbamoyladenylate + adenosine(37) in tRNA = N(6)-L-threonylcarbamoyladenosine(37) in tRNA + AMP + H(+)</text>
        <dbReference type="Rhea" id="RHEA:37059"/>
        <dbReference type="Rhea" id="RHEA-COMP:10162"/>
        <dbReference type="Rhea" id="RHEA-COMP:10163"/>
        <dbReference type="ChEBI" id="CHEBI:15378"/>
        <dbReference type="ChEBI" id="CHEBI:73682"/>
        <dbReference type="ChEBI" id="CHEBI:74411"/>
        <dbReference type="ChEBI" id="CHEBI:74418"/>
        <dbReference type="ChEBI" id="CHEBI:456215"/>
        <dbReference type="EC" id="2.3.1.234"/>
    </reaction>
</comment>
<dbReference type="GO" id="GO:0008033">
    <property type="term" value="P:tRNA processing"/>
    <property type="evidence" value="ECO:0007669"/>
    <property type="project" value="UniProtKB-KW"/>
</dbReference>